<sequence length="83" mass="9275">MPELRIKPCPFCGSKVTVENISPKDADEEMYMFECTNDNCASATCFGDYSTDRATAIKNWNKRVAQCITNAKIGTCTINIDLR</sequence>
<dbReference type="Pfam" id="PF14354">
    <property type="entry name" value="Lar_restr_allev"/>
    <property type="match status" value="1"/>
</dbReference>
<reference evidence="1" key="1">
    <citation type="journal article" date="2021" name="Proc. Natl. Acad. Sci. U.S.A.">
        <title>A Catalog of Tens of Thousands of Viruses from Human Metagenomes Reveals Hidden Associations with Chronic Diseases.</title>
        <authorList>
            <person name="Tisza M.J."/>
            <person name="Buck C.B."/>
        </authorList>
    </citation>
    <scope>NUCLEOTIDE SEQUENCE</scope>
    <source>
        <strain evidence="1">Ctvhu9</strain>
    </source>
</reference>
<accession>A0A8S5SJF3</accession>
<organism evidence="1">
    <name type="scientific">Siphoviridae sp. ctvhu9</name>
    <dbReference type="NCBI Taxonomy" id="2827968"/>
    <lineage>
        <taxon>Viruses</taxon>
        <taxon>Duplodnaviria</taxon>
        <taxon>Heunggongvirae</taxon>
        <taxon>Uroviricota</taxon>
        <taxon>Caudoviricetes</taxon>
    </lineage>
</organism>
<name>A0A8S5SJF3_9CAUD</name>
<dbReference type="EMBL" id="BK032607">
    <property type="protein sequence ID" value="DAF50955.1"/>
    <property type="molecule type" value="Genomic_DNA"/>
</dbReference>
<protein>
    <submittedName>
        <fullName evidence="1">Restriction alleviation protein</fullName>
    </submittedName>
</protein>
<proteinExistence type="predicted"/>
<evidence type="ECO:0000313" key="1">
    <source>
        <dbReference type="EMBL" id="DAF50955.1"/>
    </source>
</evidence>